<feature type="compositionally biased region" description="Polar residues" evidence="1">
    <location>
        <begin position="228"/>
        <end position="240"/>
    </location>
</feature>
<evidence type="ECO:0000259" key="2">
    <source>
        <dbReference type="SMART" id="SM00974"/>
    </source>
</evidence>
<accession>A0A0C3H6P8</accession>
<evidence type="ECO:0000256" key="1">
    <source>
        <dbReference type="SAM" id="MobiDB-lite"/>
    </source>
</evidence>
<proteinExistence type="predicted"/>
<feature type="region of interest" description="Disordered" evidence="1">
    <location>
        <begin position="152"/>
        <end position="207"/>
    </location>
</feature>
<protein>
    <recommendedName>
        <fullName evidence="2">Bacteriophage T5 Orf172 DNA-binding domain-containing protein</fullName>
    </recommendedName>
</protein>
<feature type="compositionally biased region" description="Polar residues" evidence="1">
    <location>
        <begin position="246"/>
        <end position="257"/>
    </location>
</feature>
<dbReference type="AlphaFoldDB" id="A0A0C3H6P8"/>
<dbReference type="InParanoid" id="A0A0C3H6P8"/>
<feature type="region of interest" description="Disordered" evidence="1">
    <location>
        <begin position="493"/>
        <end position="523"/>
    </location>
</feature>
<dbReference type="Proteomes" id="UP000054321">
    <property type="component" value="Unassembled WGS sequence"/>
</dbReference>
<reference evidence="4" key="2">
    <citation type="submission" date="2015-01" db="EMBL/GenBank/DDBJ databases">
        <title>Evolutionary Origins and Diversification of the Mycorrhizal Mutualists.</title>
        <authorList>
            <consortium name="DOE Joint Genome Institute"/>
            <consortium name="Mycorrhizal Genomics Consortium"/>
            <person name="Kohler A."/>
            <person name="Kuo A."/>
            <person name="Nagy L.G."/>
            <person name="Floudas D."/>
            <person name="Copeland A."/>
            <person name="Barry K.W."/>
            <person name="Cichocki N."/>
            <person name="Veneault-Fourrey C."/>
            <person name="LaButti K."/>
            <person name="Lindquist E.A."/>
            <person name="Lipzen A."/>
            <person name="Lundell T."/>
            <person name="Morin E."/>
            <person name="Murat C."/>
            <person name="Riley R."/>
            <person name="Ohm R."/>
            <person name="Sun H."/>
            <person name="Tunlid A."/>
            <person name="Henrissat B."/>
            <person name="Grigoriev I.V."/>
            <person name="Hibbett D.S."/>
            <person name="Martin F."/>
        </authorList>
    </citation>
    <scope>NUCLEOTIDE SEQUENCE [LARGE SCALE GENOMIC DNA]</scope>
    <source>
        <strain evidence="4">Zn</strain>
    </source>
</reference>
<dbReference type="HOGENOM" id="CLU_507241_0_0_1"/>
<dbReference type="Pfam" id="PF10544">
    <property type="entry name" value="T5orf172"/>
    <property type="match status" value="1"/>
</dbReference>
<sequence>MNKEACSHNLERLAPLLLCVKSHRRGAAETIRQYWDSEIDEHLQTGKLTRQTHDLDNELRPDPSVQPATTQLGDTMKKLQSPSEAKLKSDKEIQPEEYHGSIQSKYEERIAIIMEELARHLDSSKTGLQLLGELGDLIGCPQKQILSKIMKPTSPNMSKASSGLGQVQNPSLPVTPRKRVVFSAREESPATPGSQSSSASSTISAVWSTPRQFDSPVSNISTPENIASAAKVSQESPQKTSDARNLASSPTPLSKRSLTWPKVPNEDDPPPSPTPPVRRTNARPTGSKNGHVETQVFKPMAKTYTHPQAVKEVKKLIERKIIPNEKEKGIVYIFRRPDCVLIKIGYTTEETIQKRMKGFKRLCGYVPIVIHQVSTEHAMKVESLVHRHLHKQRRKETLIYGACNEGKGCTVHHKEWFVVSDELAKSTVEAWVSWMNQKPYDANGCLKPVWTEHVKLYNWNWRDGMWTEWTSITIPNDIGKVVKEVLDVAIKTEDEEDSYKNEEHSEEQRAEEEHAEGKYSEEKHTIVTVAEVKLDDD</sequence>
<feature type="region of interest" description="Disordered" evidence="1">
    <location>
        <begin position="54"/>
        <end position="100"/>
    </location>
</feature>
<feature type="compositionally biased region" description="Polar residues" evidence="1">
    <location>
        <begin position="66"/>
        <end position="83"/>
    </location>
</feature>
<dbReference type="PANTHER" id="PTHR28094:SF1">
    <property type="entry name" value="MEIOTICALLY UP-REGULATED GENE 113 PROTEIN"/>
    <property type="match status" value="1"/>
</dbReference>
<keyword evidence="4" id="KW-1185">Reference proteome</keyword>
<feature type="domain" description="Bacteriophage T5 Orf172 DNA-binding" evidence="2">
    <location>
        <begin position="336"/>
        <end position="431"/>
    </location>
</feature>
<reference evidence="3 4" key="1">
    <citation type="submission" date="2014-04" db="EMBL/GenBank/DDBJ databases">
        <authorList>
            <consortium name="DOE Joint Genome Institute"/>
            <person name="Kuo A."/>
            <person name="Martino E."/>
            <person name="Perotto S."/>
            <person name="Kohler A."/>
            <person name="Nagy L.G."/>
            <person name="Floudas D."/>
            <person name="Copeland A."/>
            <person name="Barry K.W."/>
            <person name="Cichocki N."/>
            <person name="Veneault-Fourrey C."/>
            <person name="LaButti K."/>
            <person name="Lindquist E.A."/>
            <person name="Lipzen A."/>
            <person name="Lundell T."/>
            <person name="Morin E."/>
            <person name="Murat C."/>
            <person name="Sun H."/>
            <person name="Tunlid A."/>
            <person name="Henrissat B."/>
            <person name="Grigoriev I.V."/>
            <person name="Hibbett D.S."/>
            <person name="Martin F."/>
            <person name="Nordberg H.P."/>
            <person name="Cantor M.N."/>
            <person name="Hua S.X."/>
        </authorList>
    </citation>
    <scope>NUCLEOTIDE SEQUENCE [LARGE SCALE GENOMIC DNA]</scope>
    <source>
        <strain evidence="3 4">Zn</strain>
    </source>
</reference>
<dbReference type="SMART" id="SM00974">
    <property type="entry name" value="T5orf172"/>
    <property type="match status" value="1"/>
</dbReference>
<evidence type="ECO:0000313" key="4">
    <source>
        <dbReference type="Proteomes" id="UP000054321"/>
    </source>
</evidence>
<dbReference type="STRING" id="913774.A0A0C3H6P8"/>
<dbReference type="EMBL" id="KN832873">
    <property type="protein sequence ID" value="KIN03866.1"/>
    <property type="molecule type" value="Genomic_DNA"/>
</dbReference>
<dbReference type="PANTHER" id="PTHR28094">
    <property type="entry name" value="MEIOTICALLY UP-REGULATED GENE 113 PROTEIN"/>
    <property type="match status" value="1"/>
</dbReference>
<feature type="compositionally biased region" description="Low complexity" evidence="1">
    <location>
        <begin position="189"/>
        <end position="207"/>
    </location>
</feature>
<gene>
    <name evidence="3" type="ORF">OIDMADRAFT_177952</name>
</gene>
<evidence type="ECO:0000313" key="3">
    <source>
        <dbReference type="EMBL" id="KIN03866.1"/>
    </source>
</evidence>
<dbReference type="OrthoDB" id="2417614at2759"/>
<feature type="compositionally biased region" description="Polar residues" evidence="1">
    <location>
        <begin position="153"/>
        <end position="172"/>
    </location>
</feature>
<dbReference type="InterPro" id="IPR053006">
    <property type="entry name" value="Meiosis_regulatory"/>
</dbReference>
<feature type="compositionally biased region" description="Basic and acidic residues" evidence="1">
    <location>
        <begin position="85"/>
        <end position="100"/>
    </location>
</feature>
<organism evidence="3 4">
    <name type="scientific">Oidiodendron maius (strain Zn)</name>
    <dbReference type="NCBI Taxonomy" id="913774"/>
    <lineage>
        <taxon>Eukaryota</taxon>
        <taxon>Fungi</taxon>
        <taxon>Dikarya</taxon>
        <taxon>Ascomycota</taxon>
        <taxon>Pezizomycotina</taxon>
        <taxon>Leotiomycetes</taxon>
        <taxon>Leotiomycetes incertae sedis</taxon>
        <taxon>Myxotrichaceae</taxon>
        <taxon>Oidiodendron</taxon>
    </lineage>
</organism>
<feature type="region of interest" description="Disordered" evidence="1">
    <location>
        <begin position="228"/>
        <end position="292"/>
    </location>
</feature>
<name>A0A0C3H6P8_OIDMZ</name>
<dbReference type="InterPro" id="IPR018306">
    <property type="entry name" value="Phage_T5_Orf172_DNA-bd"/>
</dbReference>